<evidence type="ECO:0000256" key="5">
    <source>
        <dbReference type="SAM" id="MobiDB-lite"/>
    </source>
</evidence>
<dbReference type="InterPro" id="IPR050773">
    <property type="entry name" value="CbxX/CfxQ_RuBisCO_ESX"/>
</dbReference>
<comment type="similarity">
    <text evidence="1">Belongs to the CbxX/CfxQ family.</text>
</comment>
<evidence type="ECO:0000256" key="1">
    <source>
        <dbReference type="ARBA" id="ARBA00010378"/>
    </source>
</evidence>
<dbReference type="CDD" id="cd18808">
    <property type="entry name" value="SF1_C_Upf1"/>
    <property type="match status" value="1"/>
</dbReference>
<dbReference type="InterPro" id="IPR003959">
    <property type="entry name" value="ATPase_AAA_core"/>
</dbReference>
<feature type="domain" description="AAA+ ATPase" evidence="6">
    <location>
        <begin position="491"/>
        <end position="851"/>
    </location>
</feature>
<dbReference type="InterPro" id="IPR041679">
    <property type="entry name" value="DNA2/NAM7-like_C"/>
</dbReference>
<gene>
    <name evidence="7" type="ORF">D9611_006280</name>
</gene>
<feature type="coiled-coil region" evidence="4">
    <location>
        <begin position="1174"/>
        <end position="1225"/>
    </location>
</feature>
<dbReference type="PANTHER" id="PTHR43392">
    <property type="entry name" value="AAA-TYPE ATPASE FAMILY PROTEIN / ANKYRIN REPEAT FAMILY PROTEIN"/>
    <property type="match status" value="1"/>
</dbReference>
<dbReference type="EMBL" id="JAACJK010000059">
    <property type="protein sequence ID" value="KAF5335982.1"/>
    <property type="molecule type" value="Genomic_DNA"/>
</dbReference>
<feature type="domain" description="AAA+ ATPase" evidence="6">
    <location>
        <begin position="1360"/>
        <end position="1496"/>
    </location>
</feature>
<protein>
    <recommendedName>
        <fullName evidence="6">AAA+ ATPase domain-containing protein</fullName>
    </recommendedName>
</protein>
<dbReference type="Pfam" id="PF13086">
    <property type="entry name" value="AAA_11"/>
    <property type="match status" value="1"/>
</dbReference>
<proteinExistence type="inferred from homology"/>
<evidence type="ECO:0000313" key="8">
    <source>
        <dbReference type="Proteomes" id="UP000541558"/>
    </source>
</evidence>
<dbReference type="Proteomes" id="UP000541558">
    <property type="component" value="Unassembled WGS sequence"/>
</dbReference>
<feature type="compositionally biased region" description="Pro residues" evidence="5">
    <location>
        <begin position="2230"/>
        <end position="2243"/>
    </location>
</feature>
<evidence type="ECO:0000256" key="3">
    <source>
        <dbReference type="ARBA" id="ARBA00022840"/>
    </source>
</evidence>
<evidence type="ECO:0000313" key="7">
    <source>
        <dbReference type="EMBL" id="KAF5335982.1"/>
    </source>
</evidence>
<dbReference type="Gene3D" id="1.10.8.60">
    <property type="match status" value="2"/>
</dbReference>
<keyword evidence="8" id="KW-1185">Reference proteome</keyword>
<dbReference type="InterPro" id="IPR041677">
    <property type="entry name" value="DNA2/NAM7_AAA_11"/>
</dbReference>
<reference evidence="7 8" key="1">
    <citation type="journal article" date="2020" name="ISME J.">
        <title>Uncovering the hidden diversity of litter-decomposition mechanisms in mushroom-forming fungi.</title>
        <authorList>
            <person name="Floudas D."/>
            <person name="Bentzer J."/>
            <person name="Ahren D."/>
            <person name="Johansson T."/>
            <person name="Persson P."/>
            <person name="Tunlid A."/>
        </authorList>
    </citation>
    <scope>NUCLEOTIDE SEQUENCE [LARGE SCALE GENOMIC DNA]</scope>
    <source>
        <strain evidence="7 8">CBS 175.51</strain>
    </source>
</reference>
<feature type="region of interest" description="Disordered" evidence="5">
    <location>
        <begin position="1274"/>
        <end position="1317"/>
    </location>
</feature>
<evidence type="ECO:0000259" key="6">
    <source>
        <dbReference type="SMART" id="SM00382"/>
    </source>
</evidence>
<dbReference type="InterPro" id="IPR047187">
    <property type="entry name" value="SF1_C_Upf1"/>
</dbReference>
<dbReference type="FunFam" id="1.10.8.60:FF:000159">
    <property type="entry name" value="p-loop containing nucleoside triphosphate hydrolase protein"/>
    <property type="match status" value="1"/>
</dbReference>
<dbReference type="InterPro" id="IPR041627">
    <property type="entry name" value="AAA_lid_6"/>
</dbReference>
<evidence type="ECO:0000256" key="4">
    <source>
        <dbReference type="SAM" id="Coils"/>
    </source>
</evidence>
<comment type="caution">
    <text evidence="7">The sequence shown here is derived from an EMBL/GenBank/DDBJ whole genome shotgun (WGS) entry which is preliminary data.</text>
</comment>
<dbReference type="Pfam" id="PF17866">
    <property type="entry name" value="AAA_lid_6"/>
    <property type="match status" value="1"/>
</dbReference>
<dbReference type="Gene3D" id="3.40.50.300">
    <property type="entry name" value="P-loop containing nucleotide triphosphate hydrolases"/>
    <property type="match status" value="5"/>
</dbReference>
<sequence length="2420" mass="269056">MEGARAAKLAKLFDTVLTGKTKISPHNSQLFLEAVRTRPDAVQCVYQLESSAAGKDSLRSAFWYSLTVPFIEAHATPVFQYFQQDAAIAEINNGQLLQGILNMIVNPPIFWNFFRQQFIAKSLSQQAEISFGWLLLQLISLPPAASAGYRQHEDFPQILDQLLNSNVLELRSLGQKIKHVTDLYNTSVHNVSIGMAGSTPGGRHDNDFADFRDIAIVPTPDEVQCKDPPHLLPSDFLRDPTTEASRVALHLDNQFRLLREDMLYELREELQVIFGKQQRKSRATKITGLKAVGLYFQEDPNGPRGQSKRTKCCLKLESKEDLPVFKDVHPDKRAKHIKDERYFLKHQSLACLLSGTEIVAFVTVFRDVNLLARAKPIVVVQLEGKDGLKKLFPRLKASENFTLIQIDTALFAYEFVLKALQQANGLPLSEELLLWDEATADPIELDPSKQAAHVANALRTDPSCNLKHLLMTKDEIRLDSSQSKSLLAGLEQRVSLIQGPPGTGKSFLGALLAKAIHDYTNQTILVVCYTNHALDDILTSLLDIGIPQTSMVRLGGKSTSRTEPLTLQNQNTGYRRGRSDWESIDMAKMMLEKLDRTLSSSFDEFLKRKITLDDILEHLQFEDAELSEAFAVPEQDDGMQVVGSKGRAIGATYLLDRWLKGEDAGVFSNAESVVFASEVWELNHAERNKKYQSWVDELEHERVENLYITLTTYNEHHNKLEEAFAARDISALKGKRVIGCTTTAAAKYGFSIQAAAPDVVLVEEAGEILESHILTALGPNLSQLILIGDHKQLRPKVNNYELTVEKDNGFDLNCSLFERLIKSGYPHTTLSKQHRMRPEISDLIRQLTYPDLLDAPKTQNRPSIKGVQDNIVFIEHTYPEGAHDQLADKKDMSAKGSKQNQFEVAMVLKIVRYLGQQGYGTDNLVVLTPYLGQLHRLRDALKKDNDPILNDLDHFELVRAGLITPGMAQTNKKSIRLATIDNYQGEEADIVIISLTRSNPQNDIGFMYSPERLNVLLSRARNGLIMIGNSKTFKGSRKGKELWTKLFGMLSEGKHIYDGLPIFCERHPDRKEVVSNAEEFNEKSPDGGCTEPWNGGTDMPVSGTTLSCKTHKCQSKCHNIADHTKIQCEERVEDKCDKGHLSSRRCHQPKPPCKTCELDAKRARAKALADIREKERKDAAEREHLKELAEIEKEMEKEAQRNKEAKEAQDRANILRQKQADLAAMKLNVDLSIGSMSMPQSEPEKKEAIPTSPAAPVSAVLSKLSNFTSGFFSGAAPPPKPTESKPVVNPFPPRSADFDKRPPSKSEAEWQRQKSLEGAFSPPIDEIMAMVGLEAVKAQVLSIKAKIDTCKRQASSLGKERFNISFLGNPGTGKTTIARHYSSFLSSSGVIPGKEFIETTGSKLGYEGVQGAEKMLKTVLAAGGGTIFIDEAYQLTNGNNPSGGQVLDFLLAEMENNVGKLVFILAGYSKEMETFFEHNPGLPSRVPYKIKFDDYTDTELMDMFENLVVSTYKYRMKVEDGYRGLFSRIAIRRLGRKREAAGFWNARDLQVLFGQIRERQANRLTEERRDGKQPNDFILTREDLIGPDPSIAIKKSKAWTKLQGMIGLKSVKESVSNIVDSIQENYERELSEQKPLEFSLNRVFLGSPGTGKTTVAALYGEVLADLGLLSKGEVVVKNPSDFTGAVLGESEKLTKGILSNAVGKVLVIDEAYMLYGGGGDDARHQNNQFKTSVIDTIVAEVQNVPGDDRCVLLLGYEKQMLEMFNNVNPGLARRFKVDEAFKFEDFDDQELLQIMEKKMKEQDLGATDPAKKVAIDLLSRARNRPNFGNGGEVENLLSKAKEQCLARRSKIPLKDRPKFIIFEPQDFDKEFDRGAKAAQNLAKLFEDIVGHDDIVQRLAKYQKIAENCRRLGRDPRAQVPTNFVFTGPPGTGKTTLARKMGRVYYDMGILSSDEVIECSASDLVGQYVGHTGPKTRKLFEKGLGKVLFVDEAYRLGEGRFAQEAVDELVGLLTQETYKGKIIVILAGYDQEMKQLLEVNTGLSSRFPEWIPFSNMSPTACVDIIVKKLNKESVQVNELLDPESSTYLSMVSIIETLVDLPDWGNARDMVTLATDIVNTGLLSPGNVGATLVVSGNDAVACARKLLQEKMSRASVQPKVRASSSKLPQMSSTATPPTPPPIGVGTGTKAANPKPPPPAPPAEKPKEQRVPSPSSSTRGIGGRGRGRGRGGPPQPGPRMSPPRTPTSPASPLSERPPPPATPVTASGAVVRDPGVSDEVWAQLQDAQREANALAQRKKAEIAAYQKRLAEAERKAKQEKKRLDELARQIAQAQDEARRAQLEQQKRAAEEEERRRREERDRIDRLRKAAQKAEAERKRKEEAVQARLRSLGVCVAGYQWIKINSGYQCAGGSHFVSSQQLGM</sequence>
<dbReference type="SUPFAM" id="SSF52540">
    <property type="entry name" value="P-loop containing nucleoside triphosphate hydrolases"/>
    <property type="match status" value="4"/>
</dbReference>
<evidence type="ECO:0000256" key="2">
    <source>
        <dbReference type="ARBA" id="ARBA00022741"/>
    </source>
</evidence>
<accession>A0A8H5FGR9</accession>
<dbReference type="InterPro" id="IPR000641">
    <property type="entry name" value="CbxX/CfxQ"/>
</dbReference>
<dbReference type="CDD" id="cd17936">
    <property type="entry name" value="EEXXEc_NFX1"/>
    <property type="match status" value="1"/>
</dbReference>
<keyword evidence="4" id="KW-0175">Coiled coil</keyword>
<dbReference type="InterPro" id="IPR027417">
    <property type="entry name" value="P-loop_NTPase"/>
</dbReference>
<dbReference type="FunFam" id="1.10.8.60:FF:000160">
    <property type="entry name" value="WGS project CABT00000000 data, contig 2.55"/>
    <property type="match status" value="1"/>
</dbReference>
<dbReference type="Pfam" id="PF13087">
    <property type="entry name" value="AAA_12"/>
    <property type="match status" value="1"/>
</dbReference>
<feature type="domain" description="AAA+ ATPase" evidence="6">
    <location>
        <begin position="1639"/>
        <end position="1787"/>
    </location>
</feature>
<feature type="region of interest" description="Disordered" evidence="5">
    <location>
        <begin position="2330"/>
        <end position="2378"/>
    </location>
</feature>
<keyword evidence="2" id="KW-0547">Nucleotide-binding</keyword>
<organism evidence="7 8">
    <name type="scientific">Ephemerocybe angulata</name>
    <dbReference type="NCBI Taxonomy" id="980116"/>
    <lineage>
        <taxon>Eukaryota</taxon>
        <taxon>Fungi</taxon>
        <taxon>Dikarya</taxon>
        <taxon>Basidiomycota</taxon>
        <taxon>Agaricomycotina</taxon>
        <taxon>Agaricomycetes</taxon>
        <taxon>Agaricomycetidae</taxon>
        <taxon>Agaricales</taxon>
        <taxon>Agaricineae</taxon>
        <taxon>Psathyrellaceae</taxon>
        <taxon>Ephemerocybe</taxon>
    </lineage>
</organism>
<name>A0A8H5FGR9_9AGAR</name>
<feature type="compositionally biased region" description="Basic and acidic residues" evidence="5">
    <location>
        <begin position="1296"/>
        <end position="1315"/>
    </location>
</feature>
<feature type="compositionally biased region" description="Basic and acidic residues" evidence="5">
    <location>
        <begin position="2332"/>
        <end position="2378"/>
    </location>
</feature>
<dbReference type="CDD" id="cd00009">
    <property type="entry name" value="AAA"/>
    <property type="match status" value="2"/>
</dbReference>
<feature type="compositionally biased region" description="Polar residues" evidence="5">
    <location>
        <begin position="2160"/>
        <end position="2170"/>
    </location>
</feature>
<dbReference type="GO" id="GO:0016887">
    <property type="term" value="F:ATP hydrolysis activity"/>
    <property type="evidence" value="ECO:0007669"/>
    <property type="project" value="InterPro"/>
</dbReference>
<dbReference type="FunFam" id="3.40.50.300:FF:000216">
    <property type="entry name" value="Type VII secretion ATPase EccA"/>
    <property type="match status" value="3"/>
</dbReference>
<feature type="compositionally biased region" description="Pro residues" evidence="5">
    <location>
        <begin position="2191"/>
        <end position="2200"/>
    </location>
</feature>
<dbReference type="PANTHER" id="PTHR43392:SF2">
    <property type="entry name" value="AAA-TYPE ATPASE FAMILY PROTEIN _ ANKYRIN REPEAT FAMILY PROTEIN"/>
    <property type="match status" value="1"/>
</dbReference>
<dbReference type="InterPro" id="IPR003593">
    <property type="entry name" value="AAA+_ATPase"/>
</dbReference>
<dbReference type="OrthoDB" id="2423195at2759"/>
<dbReference type="Pfam" id="PF00004">
    <property type="entry name" value="AAA"/>
    <property type="match status" value="3"/>
</dbReference>
<feature type="region of interest" description="Disordered" evidence="5">
    <location>
        <begin position="2149"/>
        <end position="2269"/>
    </location>
</feature>
<dbReference type="PRINTS" id="PR00819">
    <property type="entry name" value="CBXCFQXSUPER"/>
</dbReference>
<dbReference type="FunFam" id="3.40.50.300:FF:001660">
    <property type="entry name" value="NF-X1 finger and helicase protein, putative"/>
    <property type="match status" value="1"/>
</dbReference>
<dbReference type="GO" id="GO:0004386">
    <property type="term" value="F:helicase activity"/>
    <property type="evidence" value="ECO:0007669"/>
    <property type="project" value="InterPro"/>
</dbReference>
<feature type="domain" description="AAA+ ATPase" evidence="6">
    <location>
        <begin position="1919"/>
        <end position="2069"/>
    </location>
</feature>
<keyword evidence="3" id="KW-0067">ATP-binding</keyword>
<dbReference type="GO" id="GO:0005524">
    <property type="term" value="F:ATP binding"/>
    <property type="evidence" value="ECO:0007669"/>
    <property type="project" value="UniProtKB-KW"/>
</dbReference>
<dbReference type="SMART" id="SM00382">
    <property type="entry name" value="AAA"/>
    <property type="match status" value="4"/>
</dbReference>